<dbReference type="EMBL" id="LUGH01000042">
    <property type="protein sequence ID" value="OBZ90594.1"/>
    <property type="molecule type" value="Genomic_DNA"/>
</dbReference>
<evidence type="ECO:0000313" key="2">
    <source>
        <dbReference type="Proteomes" id="UP000093000"/>
    </source>
</evidence>
<comment type="caution">
    <text evidence="1">The sequence shown here is derived from an EMBL/GenBank/DDBJ whole genome shotgun (WGS) entry which is preliminary data.</text>
</comment>
<evidence type="ECO:0000313" key="1">
    <source>
        <dbReference type="EMBL" id="OBZ90594.1"/>
    </source>
</evidence>
<dbReference type="Proteomes" id="UP000093000">
    <property type="component" value="Unassembled WGS sequence"/>
</dbReference>
<organism evidence="1 2">
    <name type="scientific">Choanephora cucurbitarum</name>
    <dbReference type="NCBI Taxonomy" id="101091"/>
    <lineage>
        <taxon>Eukaryota</taxon>
        <taxon>Fungi</taxon>
        <taxon>Fungi incertae sedis</taxon>
        <taxon>Mucoromycota</taxon>
        <taxon>Mucoromycotina</taxon>
        <taxon>Mucoromycetes</taxon>
        <taxon>Mucorales</taxon>
        <taxon>Mucorineae</taxon>
        <taxon>Choanephoraceae</taxon>
        <taxon>Choanephoroideae</taxon>
        <taxon>Choanephora</taxon>
    </lineage>
</organism>
<dbReference type="InParanoid" id="A0A1C7NSW0"/>
<name>A0A1C7NSW0_9FUNG</name>
<protein>
    <submittedName>
        <fullName evidence="1">Uncharacterized protein</fullName>
    </submittedName>
</protein>
<feature type="non-terminal residue" evidence="1">
    <location>
        <position position="1"/>
    </location>
</feature>
<sequence>FCLTWKGFDKKIQVTVNHMKMILTNSSSFQKALYDMPIHLLYAVDLWKEPYYSYGTLNLLWQPSIQGSERTTNQMTAARNK</sequence>
<dbReference type="AlphaFoldDB" id="A0A1C7NSW0"/>
<reference evidence="1 2" key="1">
    <citation type="submission" date="2016-03" db="EMBL/GenBank/DDBJ databases">
        <title>Choanephora cucurbitarum.</title>
        <authorList>
            <person name="Min B."/>
            <person name="Park H."/>
            <person name="Park J.-H."/>
            <person name="Shin H.-D."/>
            <person name="Choi I.-G."/>
        </authorList>
    </citation>
    <scope>NUCLEOTIDE SEQUENCE [LARGE SCALE GENOMIC DNA]</scope>
    <source>
        <strain evidence="1 2">KUS-F28377</strain>
    </source>
</reference>
<proteinExistence type="predicted"/>
<gene>
    <name evidence="1" type="ORF">A0J61_01350</name>
</gene>
<keyword evidence="2" id="KW-1185">Reference proteome</keyword>
<accession>A0A1C7NSW0</accession>